<feature type="compositionally biased region" description="Pro residues" evidence="2">
    <location>
        <begin position="142"/>
        <end position="151"/>
    </location>
</feature>
<sequence>MSDNVPRRPVRGAATKATAMAAAQLASGRASPSKSNRRAVKTASEAPQDTTEDQGEGEKALSPLTPGPSTPPPQPVRKKKGPKRKKAAALPAHNEAVAGQAKEPVVTEAPAGGSTEQLNPGGLGAGQAEEPDAASTRSVVNSPPPAPPAQPPRRTSVDPGTPLPPPPPRSPPAQPSRPASIGSDTSPSPSPPHSPPARSPMPPAPPIFPFPFKAPNRPTDQRHVRSLNVASGDSNHAEHSANDSDNHGDSDDNQLDEDGTHRRPGRRSDTVYDATRATNRKLTAVLNEASEEYGLPTEIFFRAFLRERDYQKRTDSNWNAFQQWEAEQNRLNGIAEVPPRSEVSSRYEEFKRENENWQEILDAFRDVKQVEKASTRTYLLQQRELEKIYEAFEIHAERAHLLHFEVIPGLKEFSKKRLDIPNGELLALVMTEACDGVAKPTTQHVKKHIVKNQKQNQFLTQFTDNSGQQSGEDEPSGTKQASSTTIVTKNKSPPIPADVVLASGERITISIPKGTHPEKAKYEQNVAFLKSLVDDVIEKGSLRTNTTTIVWARLPGLLAEAGWCLMNYPADTPMPGEVPPGVDAQRYIQQGIRVIKRGKLAEFVWELIRVGSPDWELVKGDRQLMLKNRMPVIIQAPPILSTKQEKQLLSWKKGKTPGGSALVSPPASEFGRRLFANIASDELGPRYIVDNDACAAREEVMKTKGVEKGRDDESTFNKQPRGGGKAKGKGKGKVTSPAASPSPEPSGLFGDVDLPQVPMPPPHDQPRTTTYAPPPQRPPPRGNSAALPPSIPPPRGGSVAPPPPRGSSVAPRGSLAPPPHRGSSIAPPPPQSSLRGNSVVLPQQNTTAPPLRPPPRTIPAQPVPRPPSRAIPAQPVPRPPSRAISIQPPPRPSSRIHPHHLMPENRLQVTHTQSWQQAPMAYPSDCDPRATPHAQIAGNVHSMAPRGLPPQRPPPSTASASNHPYIYGQPPQATSNSSYTWDTAYPAQASQTAQYGPTDHGGDYDFGDYSDAPSNYNNAPRYDQSSHNGVTDDAAHYDHDTAGYDQSDHYGANHPYTQSSHHLPSIPEARDQSGGSAGDGYPDGDGYEETDRVYLLFLQLHLVYFPAPSELNTPYPEFA</sequence>
<organism evidence="3 4">
    <name type="scientific">Candolleomyces aberdarensis</name>
    <dbReference type="NCBI Taxonomy" id="2316362"/>
    <lineage>
        <taxon>Eukaryota</taxon>
        <taxon>Fungi</taxon>
        <taxon>Dikarya</taxon>
        <taxon>Basidiomycota</taxon>
        <taxon>Agaricomycotina</taxon>
        <taxon>Agaricomycetes</taxon>
        <taxon>Agaricomycetidae</taxon>
        <taxon>Agaricales</taxon>
        <taxon>Agaricineae</taxon>
        <taxon>Psathyrellaceae</taxon>
        <taxon>Candolleomyces</taxon>
    </lineage>
</organism>
<feature type="compositionally biased region" description="Polar residues" evidence="2">
    <location>
        <begin position="477"/>
        <end position="491"/>
    </location>
</feature>
<name>A0A4Q2DIS3_9AGAR</name>
<reference evidence="3 4" key="1">
    <citation type="submission" date="2019-01" db="EMBL/GenBank/DDBJ databases">
        <title>Draft genome sequence of Psathyrella aberdarensis IHI B618.</title>
        <authorList>
            <person name="Buettner E."/>
            <person name="Kellner H."/>
        </authorList>
    </citation>
    <scope>NUCLEOTIDE SEQUENCE [LARGE SCALE GENOMIC DNA]</scope>
    <source>
        <strain evidence="3 4">IHI B618</strain>
    </source>
</reference>
<evidence type="ECO:0000313" key="4">
    <source>
        <dbReference type="Proteomes" id="UP000290288"/>
    </source>
</evidence>
<feature type="coiled-coil region" evidence="1">
    <location>
        <begin position="340"/>
        <end position="367"/>
    </location>
</feature>
<feature type="compositionally biased region" description="Pro residues" evidence="2">
    <location>
        <begin position="772"/>
        <end position="781"/>
    </location>
</feature>
<feature type="compositionally biased region" description="Pro residues" evidence="2">
    <location>
        <begin position="65"/>
        <end position="75"/>
    </location>
</feature>
<dbReference type="EMBL" id="SDEE01000259">
    <property type="protein sequence ID" value="RXW18545.1"/>
    <property type="molecule type" value="Genomic_DNA"/>
</dbReference>
<feature type="compositionally biased region" description="Pro residues" evidence="2">
    <location>
        <begin position="789"/>
        <end position="805"/>
    </location>
</feature>
<evidence type="ECO:0000313" key="3">
    <source>
        <dbReference type="EMBL" id="RXW18545.1"/>
    </source>
</evidence>
<feature type="compositionally biased region" description="Polar residues" evidence="2">
    <location>
        <begin position="907"/>
        <end position="917"/>
    </location>
</feature>
<feature type="compositionally biased region" description="Basic and acidic residues" evidence="2">
    <location>
        <begin position="235"/>
        <end position="250"/>
    </location>
</feature>
<feature type="compositionally biased region" description="Pro residues" evidence="2">
    <location>
        <begin position="161"/>
        <end position="175"/>
    </location>
</feature>
<feature type="compositionally biased region" description="Polar residues" evidence="2">
    <location>
        <begin position="971"/>
        <end position="981"/>
    </location>
</feature>
<feature type="compositionally biased region" description="Pro residues" evidence="2">
    <location>
        <begin position="188"/>
        <end position="209"/>
    </location>
</feature>
<evidence type="ECO:0000256" key="2">
    <source>
        <dbReference type="SAM" id="MobiDB-lite"/>
    </source>
</evidence>
<feature type="compositionally biased region" description="Basic and acidic residues" evidence="2">
    <location>
        <begin position="258"/>
        <end position="270"/>
    </location>
</feature>
<evidence type="ECO:0000256" key="1">
    <source>
        <dbReference type="SAM" id="Coils"/>
    </source>
</evidence>
<feature type="region of interest" description="Disordered" evidence="2">
    <location>
        <begin position="704"/>
        <end position="1086"/>
    </location>
</feature>
<feature type="compositionally biased region" description="Low complexity" evidence="2">
    <location>
        <begin position="13"/>
        <end position="26"/>
    </location>
</feature>
<feature type="compositionally biased region" description="Basic and acidic residues" evidence="2">
    <location>
        <begin position="1033"/>
        <end position="1048"/>
    </location>
</feature>
<dbReference type="Proteomes" id="UP000290288">
    <property type="component" value="Unassembled WGS sequence"/>
</dbReference>
<proteinExistence type="predicted"/>
<protein>
    <submittedName>
        <fullName evidence="3">Uncharacterized protein</fullName>
    </submittedName>
</protein>
<feature type="compositionally biased region" description="Pro residues" evidence="2">
    <location>
        <begin position="850"/>
        <end position="880"/>
    </location>
</feature>
<gene>
    <name evidence="3" type="ORF">EST38_g7308</name>
</gene>
<accession>A0A4Q2DIS3</accession>
<feature type="compositionally biased region" description="Basic residues" evidence="2">
    <location>
        <begin position="76"/>
        <end position="87"/>
    </location>
</feature>
<feature type="region of interest" description="Disordered" evidence="2">
    <location>
        <begin position="463"/>
        <end position="491"/>
    </location>
</feature>
<comment type="caution">
    <text evidence="3">The sequence shown here is derived from an EMBL/GenBank/DDBJ whole genome shotgun (WGS) entry which is preliminary data.</text>
</comment>
<dbReference type="AlphaFoldDB" id="A0A4Q2DIS3"/>
<feature type="compositionally biased region" description="Basic and acidic residues" evidence="2">
    <location>
        <begin position="704"/>
        <end position="715"/>
    </location>
</feature>
<feature type="compositionally biased region" description="Polar residues" evidence="2">
    <location>
        <begin position="832"/>
        <end position="848"/>
    </location>
</feature>
<dbReference type="OrthoDB" id="2656094at2759"/>
<feature type="compositionally biased region" description="Pro residues" evidence="2">
    <location>
        <begin position="947"/>
        <end position="956"/>
    </location>
</feature>
<feature type="compositionally biased region" description="Polar residues" evidence="2">
    <location>
        <begin position="1012"/>
        <end position="1029"/>
    </location>
</feature>
<dbReference type="STRING" id="2316362.A0A4Q2DIS3"/>
<keyword evidence="1" id="KW-0175">Coiled coil</keyword>
<keyword evidence="4" id="KW-1185">Reference proteome</keyword>
<feature type="region of interest" description="Disordered" evidence="2">
    <location>
        <begin position="1"/>
        <end position="274"/>
    </location>
</feature>
<feature type="compositionally biased region" description="Pro residues" evidence="2">
    <location>
        <begin position="816"/>
        <end position="831"/>
    </location>
</feature>